<protein>
    <submittedName>
        <fullName evidence="2">Uncharacterized protein</fullName>
    </submittedName>
</protein>
<dbReference type="AlphaFoldDB" id="A0A0R2K3Z8"/>
<dbReference type="EMBL" id="JQBY01000009">
    <property type="protein sequence ID" value="KRN82582.1"/>
    <property type="molecule type" value="Genomic_DNA"/>
</dbReference>
<comment type="caution">
    <text evidence="2">The sequence shown here is derived from an EMBL/GenBank/DDBJ whole genome shotgun (WGS) entry which is preliminary data.</text>
</comment>
<reference evidence="2 3" key="1">
    <citation type="journal article" date="2015" name="Genome Announc.">
        <title>Expanding the biotechnology potential of lactobacilli through comparative genomics of 213 strains and associated genera.</title>
        <authorList>
            <person name="Sun Z."/>
            <person name="Harris H.M."/>
            <person name="McCann A."/>
            <person name="Guo C."/>
            <person name="Argimon S."/>
            <person name="Zhang W."/>
            <person name="Yang X."/>
            <person name="Jeffery I.B."/>
            <person name="Cooney J.C."/>
            <person name="Kagawa T.F."/>
            <person name="Liu W."/>
            <person name="Song Y."/>
            <person name="Salvetti E."/>
            <person name="Wrobel A."/>
            <person name="Rasinkangas P."/>
            <person name="Parkhill J."/>
            <person name="Rea M.C."/>
            <person name="O'Sullivan O."/>
            <person name="Ritari J."/>
            <person name="Douillard F.P."/>
            <person name="Paul Ross R."/>
            <person name="Yang R."/>
            <person name="Briner A.E."/>
            <person name="Felis G.E."/>
            <person name="de Vos W.M."/>
            <person name="Barrangou R."/>
            <person name="Klaenhammer T.R."/>
            <person name="Caufield P.W."/>
            <person name="Cui Y."/>
            <person name="Zhang H."/>
            <person name="O'Toole P.W."/>
        </authorList>
    </citation>
    <scope>NUCLEOTIDE SEQUENCE [LARGE SCALE GENOMIC DNA]</scope>
    <source>
        <strain evidence="2 3">DSM 22301</strain>
    </source>
</reference>
<proteinExistence type="predicted"/>
<dbReference type="Proteomes" id="UP000051749">
    <property type="component" value="Unassembled WGS sequence"/>
</dbReference>
<dbReference type="STRING" id="319653.SAMN04487973_10866"/>
<feature type="region of interest" description="Disordered" evidence="1">
    <location>
        <begin position="94"/>
        <end position="113"/>
    </location>
</feature>
<accession>A0A0R2K3Z8</accession>
<feature type="compositionally biased region" description="Basic and acidic residues" evidence="1">
    <location>
        <begin position="98"/>
        <end position="113"/>
    </location>
</feature>
<organism evidence="2 3">
    <name type="scientific">Pediococcus ethanolidurans</name>
    <dbReference type="NCBI Taxonomy" id="319653"/>
    <lineage>
        <taxon>Bacteria</taxon>
        <taxon>Bacillati</taxon>
        <taxon>Bacillota</taxon>
        <taxon>Bacilli</taxon>
        <taxon>Lactobacillales</taxon>
        <taxon>Lactobacillaceae</taxon>
        <taxon>Pediococcus</taxon>
    </lineage>
</organism>
<name>A0A0R2K3Z8_9LACO</name>
<evidence type="ECO:0000313" key="3">
    <source>
        <dbReference type="Proteomes" id="UP000051749"/>
    </source>
</evidence>
<dbReference type="PATRIC" id="fig|319653.3.peg.2196"/>
<sequence length="113" mass="13900">MLFILKRTKQFMNSNKYKYEKRYIRPLMTPESVYVFKFGKEDLNNRLIIKYSHTWTGRIKINEIDLRLHKQQHPRIFKRESDLIKYLKQHVNQKTRSQLKDTDVNADDKIKTR</sequence>
<gene>
    <name evidence="2" type="ORF">IV87_GL002158</name>
</gene>
<evidence type="ECO:0000313" key="2">
    <source>
        <dbReference type="EMBL" id="KRN82582.1"/>
    </source>
</evidence>
<evidence type="ECO:0000256" key="1">
    <source>
        <dbReference type="SAM" id="MobiDB-lite"/>
    </source>
</evidence>